<dbReference type="Proteomes" id="UP001195483">
    <property type="component" value="Unassembled WGS sequence"/>
</dbReference>
<dbReference type="SUPFAM" id="SSF51998">
    <property type="entry name" value="PFL-like glycyl radical enzymes"/>
    <property type="match status" value="1"/>
</dbReference>
<keyword evidence="2" id="KW-0215">Deoxyribonucleotide synthesis</keyword>
<dbReference type="GO" id="GO:0005524">
    <property type="term" value="F:ATP binding"/>
    <property type="evidence" value="ECO:0007669"/>
    <property type="project" value="TreeGrafter"/>
</dbReference>
<feature type="domain" description="Ribonucleotide reductase large subunit" evidence="3">
    <location>
        <begin position="171"/>
        <end position="193"/>
    </location>
</feature>
<keyword evidence="5" id="KW-1185">Reference proteome</keyword>
<dbReference type="InterPro" id="IPR013346">
    <property type="entry name" value="NrdE_NrdA_C"/>
</dbReference>
<accession>A0AAE0VDC7</accession>
<evidence type="ECO:0000313" key="5">
    <source>
        <dbReference type="Proteomes" id="UP001195483"/>
    </source>
</evidence>
<proteinExistence type="inferred from homology"/>
<dbReference type="AlphaFoldDB" id="A0AAE0VDC7"/>
<evidence type="ECO:0000259" key="3">
    <source>
        <dbReference type="PROSITE" id="PS00089"/>
    </source>
</evidence>
<name>A0AAE0VDC7_9BIVA</name>
<evidence type="ECO:0000256" key="2">
    <source>
        <dbReference type="ARBA" id="ARBA00023116"/>
    </source>
</evidence>
<dbReference type="InterPro" id="IPR039718">
    <property type="entry name" value="Rrm1"/>
</dbReference>
<comment type="similarity">
    <text evidence="1">Belongs to the ribonucleoside diphosphate reductase large chain family.</text>
</comment>
<dbReference type="Pfam" id="PF02867">
    <property type="entry name" value="Ribonuc_red_lgC"/>
    <property type="match status" value="1"/>
</dbReference>
<reference evidence="4" key="3">
    <citation type="submission" date="2023-05" db="EMBL/GenBank/DDBJ databases">
        <authorList>
            <person name="Smith C.H."/>
        </authorList>
    </citation>
    <scope>NUCLEOTIDE SEQUENCE</scope>
    <source>
        <strain evidence="4">CHS0354</strain>
        <tissue evidence="4">Mantle</tissue>
    </source>
</reference>
<reference evidence="4" key="2">
    <citation type="journal article" date="2021" name="Genome Biol. Evol.">
        <title>Developing a high-quality reference genome for a parasitic bivalve with doubly uniparental inheritance (Bivalvia: Unionida).</title>
        <authorList>
            <person name="Smith C.H."/>
        </authorList>
    </citation>
    <scope>NUCLEOTIDE SEQUENCE</scope>
    <source>
        <strain evidence="4">CHS0354</strain>
        <tissue evidence="4">Mantle</tissue>
    </source>
</reference>
<dbReference type="PANTHER" id="PTHR11573">
    <property type="entry name" value="RIBONUCLEOSIDE-DIPHOSPHATE REDUCTASE LARGE CHAIN"/>
    <property type="match status" value="1"/>
</dbReference>
<evidence type="ECO:0000256" key="1">
    <source>
        <dbReference type="ARBA" id="ARBA00010406"/>
    </source>
</evidence>
<dbReference type="PANTHER" id="PTHR11573:SF6">
    <property type="entry name" value="RIBONUCLEOSIDE-DIPHOSPHATE REDUCTASE LARGE SUBUNIT"/>
    <property type="match status" value="1"/>
</dbReference>
<dbReference type="PROSITE" id="PS00089">
    <property type="entry name" value="RIBORED_LARGE"/>
    <property type="match status" value="1"/>
</dbReference>
<dbReference type="PRINTS" id="PR01183">
    <property type="entry name" value="RIBORDTASEM1"/>
</dbReference>
<dbReference type="GO" id="GO:0005971">
    <property type="term" value="C:ribonucleoside-diphosphate reductase complex"/>
    <property type="evidence" value="ECO:0007669"/>
    <property type="project" value="TreeGrafter"/>
</dbReference>
<dbReference type="InterPro" id="IPR000788">
    <property type="entry name" value="RNR_lg_C"/>
</dbReference>
<dbReference type="EMBL" id="JAEAOA010001795">
    <property type="protein sequence ID" value="KAK3575713.1"/>
    <property type="molecule type" value="Genomic_DNA"/>
</dbReference>
<reference evidence="4" key="1">
    <citation type="journal article" date="2021" name="Genome Biol. Evol.">
        <title>A High-Quality Reference Genome for a Parasitic Bivalve with Doubly Uniparental Inheritance (Bivalvia: Unionida).</title>
        <authorList>
            <person name="Smith C.H."/>
        </authorList>
    </citation>
    <scope>NUCLEOTIDE SEQUENCE</scope>
    <source>
        <strain evidence="4">CHS0354</strain>
    </source>
</reference>
<evidence type="ECO:0000313" key="4">
    <source>
        <dbReference type="EMBL" id="KAK3575713.1"/>
    </source>
</evidence>
<sequence length="361" mass="40259">MTFETGHPWITFKDPCNVRNPQDHAGVIHNSNLCTEITLNNSDDETAVCNLGSINLVKMIADQKIDGEKLRSTVHTAMQAKNANMRHRPVGLGLMGYQDALYEMDIRFDSESHLDFADEVMEKISYYAIECSALIAAEKGRYESYAGSNGSGVFFPTRTVNWYQSADEDDWSKLKALVKKNGMRNSNCLAIAPTATISNIVGVQPRFICVINNYLANDLRRLALWEQGLINKIKTADGSVQNIHEIPAAIREKYKIFFEIEPEWVLKAAARRGKWIDQSQSVNICLQSSSGKILNNTYMTAWELGLKTTYYLRTLSASQVTKTVKTEDEQPQIIVKAKQAVNAPATAAACSIDDPTCEACQ</sequence>
<protein>
    <recommendedName>
        <fullName evidence="3">Ribonucleotide reductase large subunit domain-containing protein</fullName>
    </recommendedName>
</protein>
<comment type="caution">
    <text evidence="4">The sequence shown here is derived from an EMBL/GenBank/DDBJ whole genome shotgun (WGS) entry which is preliminary data.</text>
</comment>
<dbReference type="GO" id="GO:0004748">
    <property type="term" value="F:ribonucleoside-diphosphate reductase activity, thioredoxin disulfide as acceptor"/>
    <property type="evidence" value="ECO:0007669"/>
    <property type="project" value="TreeGrafter"/>
</dbReference>
<organism evidence="4 5">
    <name type="scientific">Potamilus streckersoni</name>
    <dbReference type="NCBI Taxonomy" id="2493646"/>
    <lineage>
        <taxon>Eukaryota</taxon>
        <taxon>Metazoa</taxon>
        <taxon>Spiralia</taxon>
        <taxon>Lophotrochozoa</taxon>
        <taxon>Mollusca</taxon>
        <taxon>Bivalvia</taxon>
        <taxon>Autobranchia</taxon>
        <taxon>Heteroconchia</taxon>
        <taxon>Palaeoheterodonta</taxon>
        <taxon>Unionida</taxon>
        <taxon>Unionoidea</taxon>
        <taxon>Unionidae</taxon>
        <taxon>Ambleminae</taxon>
        <taxon>Lampsilini</taxon>
        <taxon>Potamilus</taxon>
    </lineage>
</organism>
<dbReference type="Gene3D" id="3.20.70.20">
    <property type="match status" value="1"/>
</dbReference>
<dbReference type="GO" id="GO:0009263">
    <property type="term" value="P:deoxyribonucleotide biosynthetic process"/>
    <property type="evidence" value="ECO:0007669"/>
    <property type="project" value="UniProtKB-KW"/>
</dbReference>
<gene>
    <name evidence="4" type="ORF">CHS0354_030045</name>
</gene>